<evidence type="ECO:0000313" key="2">
    <source>
        <dbReference type="EMBL" id="QNU66802.1"/>
    </source>
</evidence>
<accession>A0A4U7JA08</accession>
<dbReference type="EMBL" id="CP061336">
    <property type="protein sequence ID" value="QNU66802.1"/>
    <property type="molecule type" value="Genomic_DNA"/>
</dbReference>
<dbReference type="KEGG" id="rher:EHE19_018525"/>
<dbReference type="PIRSF" id="PIRSF000441">
    <property type="entry name" value="CysE"/>
    <property type="match status" value="1"/>
</dbReference>
<dbReference type="OrthoDB" id="9801456at2"/>
<dbReference type="InterPro" id="IPR001451">
    <property type="entry name" value="Hexapep"/>
</dbReference>
<dbReference type="InterPro" id="IPR005881">
    <property type="entry name" value="Ser_O-AcTrfase"/>
</dbReference>
<dbReference type="GO" id="GO:0005737">
    <property type="term" value="C:cytoplasm"/>
    <property type="evidence" value="ECO:0007669"/>
    <property type="project" value="InterPro"/>
</dbReference>
<reference evidence="2 3" key="1">
    <citation type="submission" date="2020-09" db="EMBL/GenBank/DDBJ databases">
        <title>Characterization and genome sequencing of Ruminiclostridium sp. nov. MA18.</title>
        <authorList>
            <person name="Rettenmaier R."/>
            <person name="Kowollik M.-L."/>
            <person name="Liebl W."/>
            <person name="Zverlov V."/>
        </authorList>
    </citation>
    <scope>NUCLEOTIDE SEQUENCE [LARGE SCALE GENOMIC DNA]</scope>
    <source>
        <strain evidence="2 3">MA18</strain>
    </source>
</reference>
<sequence length="151" mass="16399">MNAIDLYKLGHWCYKRRIPVIPQITKGLIFLLFNSVVPYSAEIGNGSRFAYGGIGVVVHSRAIIGERVIIGQGVTIGRSLDPEDIPTIGDDVYISAGSRIIGKIRVGNNVIIGTNSVVNKDVPDNCIVAGVPAKVIRNIDTKIWSLLKNIF</sequence>
<dbReference type="RefSeq" id="WP_137698626.1">
    <property type="nucleotide sequence ID" value="NZ_CP061336.1"/>
</dbReference>
<dbReference type="GO" id="GO:0009001">
    <property type="term" value="F:serine O-acetyltransferase activity"/>
    <property type="evidence" value="ECO:0007669"/>
    <property type="project" value="InterPro"/>
</dbReference>
<name>A0A4U7JA08_9FIRM</name>
<evidence type="ECO:0000256" key="1">
    <source>
        <dbReference type="ARBA" id="ARBA00018522"/>
    </source>
</evidence>
<keyword evidence="2" id="KW-0808">Transferase</keyword>
<gene>
    <name evidence="2" type="ORF">EHE19_018525</name>
</gene>
<dbReference type="AlphaFoldDB" id="A0A4U7JA08"/>
<evidence type="ECO:0000313" key="3">
    <source>
        <dbReference type="Proteomes" id="UP000306409"/>
    </source>
</evidence>
<proteinExistence type="predicted"/>
<keyword evidence="3" id="KW-1185">Reference proteome</keyword>
<protein>
    <recommendedName>
        <fullName evidence="1">Serine acetyltransferase</fullName>
    </recommendedName>
</protein>
<dbReference type="Gene3D" id="2.160.10.10">
    <property type="entry name" value="Hexapeptide repeat proteins"/>
    <property type="match status" value="1"/>
</dbReference>
<dbReference type="Pfam" id="PF00132">
    <property type="entry name" value="Hexapep"/>
    <property type="match status" value="1"/>
</dbReference>
<organism evidence="2 3">
    <name type="scientific">Ruminiclostridium herbifermentans</name>
    <dbReference type="NCBI Taxonomy" id="2488810"/>
    <lineage>
        <taxon>Bacteria</taxon>
        <taxon>Bacillati</taxon>
        <taxon>Bacillota</taxon>
        <taxon>Clostridia</taxon>
        <taxon>Eubacteriales</taxon>
        <taxon>Oscillospiraceae</taxon>
        <taxon>Ruminiclostridium</taxon>
    </lineage>
</organism>
<dbReference type="GO" id="GO:0006535">
    <property type="term" value="P:cysteine biosynthetic process from serine"/>
    <property type="evidence" value="ECO:0007669"/>
    <property type="project" value="InterPro"/>
</dbReference>
<dbReference type="SUPFAM" id="SSF51161">
    <property type="entry name" value="Trimeric LpxA-like enzymes"/>
    <property type="match status" value="1"/>
</dbReference>
<dbReference type="InterPro" id="IPR011004">
    <property type="entry name" value="Trimer_LpxA-like_sf"/>
</dbReference>
<dbReference type="PANTHER" id="PTHR42811">
    <property type="entry name" value="SERINE ACETYLTRANSFERASE"/>
    <property type="match status" value="1"/>
</dbReference>
<dbReference type="Proteomes" id="UP000306409">
    <property type="component" value="Chromosome"/>
</dbReference>